<comment type="caution">
    <text evidence="3">The sequence shown here is derived from an EMBL/GenBank/DDBJ whole genome shotgun (WGS) entry which is preliminary data.</text>
</comment>
<evidence type="ECO:0000313" key="3">
    <source>
        <dbReference type="EMBL" id="KAJ5726851.1"/>
    </source>
</evidence>
<keyword evidence="2" id="KW-1133">Transmembrane helix</keyword>
<sequence>MNTPRQSLSSIVQSIEEDPSDITTETEILIKEEDPPAPRAIFSPSPSPSPDSSQSSQSSIVKTESQSSAETPDPLPSVERAKSQTPTEDESGGLLDIYTARTESELVTVLHLITDSIAQQREIARKSILYNPIYWIIIILLFDYLYRMLYYDDVDWIIILVTWSATIMYTINGVKIWVNGYSDEAARVGEVELVIWE</sequence>
<feature type="transmembrane region" description="Helical" evidence="2">
    <location>
        <begin position="156"/>
        <end position="178"/>
    </location>
</feature>
<feature type="transmembrane region" description="Helical" evidence="2">
    <location>
        <begin position="128"/>
        <end position="150"/>
    </location>
</feature>
<reference evidence="3" key="1">
    <citation type="journal article" date="2023" name="IMA Fungus">
        <title>Comparative genomic study of the Penicillium genus elucidates a diverse pangenome and 15 lateral gene transfer events.</title>
        <authorList>
            <person name="Petersen C."/>
            <person name="Sorensen T."/>
            <person name="Nielsen M.R."/>
            <person name="Sondergaard T.E."/>
            <person name="Sorensen J.L."/>
            <person name="Fitzpatrick D.A."/>
            <person name="Frisvad J.C."/>
            <person name="Nielsen K.L."/>
        </authorList>
    </citation>
    <scope>NUCLEOTIDE SEQUENCE</scope>
    <source>
        <strain evidence="3">IBT 17514</strain>
    </source>
</reference>
<keyword evidence="2" id="KW-0812">Transmembrane</keyword>
<feature type="compositionally biased region" description="Low complexity" evidence="1">
    <location>
        <begin position="50"/>
        <end position="68"/>
    </location>
</feature>
<reference evidence="3" key="2">
    <citation type="submission" date="2023-01" db="EMBL/GenBank/DDBJ databases">
        <authorList>
            <person name="Petersen C."/>
        </authorList>
    </citation>
    <scope>NUCLEOTIDE SEQUENCE</scope>
    <source>
        <strain evidence="3">IBT 17514</strain>
    </source>
</reference>
<proteinExistence type="predicted"/>
<feature type="region of interest" description="Disordered" evidence="1">
    <location>
        <begin position="1"/>
        <end position="94"/>
    </location>
</feature>
<organism evidence="3 4">
    <name type="scientific">Penicillium malachiteum</name>
    <dbReference type="NCBI Taxonomy" id="1324776"/>
    <lineage>
        <taxon>Eukaryota</taxon>
        <taxon>Fungi</taxon>
        <taxon>Dikarya</taxon>
        <taxon>Ascomycota</taxon>
        <taxon>Pezizomycotina</taxon>
        <taxon>Eurotiomycetes</taxon>
        <taxon>Eurotiomycetidae</taxon>
        <taxon>Eurotiales</taxon>
        <taxon>Aspergillaceae</taxon>
        <taxon>Penicillium</taxon>
    </lineage>
</organism>
<evidence type="ECO:0000256" key="1">
    <source>
        <dbReference type="SAM" id="MobiDB-lite"/>
    </source>
</evidence>
<keyword evidence="4" id="KW-1185">Reference proteome</keyword>
<evidence type="ECO:0000313" key="4">
    <source>
        <dbReference type="Proteomes" id="UP001215712"/>
    </source>
</evidence>
<feature type="compositionally biased region" description="Polar residues" evidence="1">
    <location>
        <begin position="1"/>
        <end position="13"/>
    </location>
</feature>
<evidence type="ECO:0000256" key="2">
    <source>
        <dbReference type="SAM" id="Phobius"/>
    </source>
</evidence>
<name>A0AAD6MVU0_9EURO</name>
<keyword evidence="2" id="KW-0472">Membrane</keyword>
<accession>A0AAD6MVU0</accession>
<dbReference type="AlphaFoldDB" id="A0AAD6MVU0"/>
<gene>
    <name evidence="3" type="ORF">N7493_005878</name>
</gene>
<dbReference type="EMBL" id="JAQJAN010000007">
    <property type="protein sequence ID" value="KAJ5726851.1"/>
    <property type="molecule type" value="Genomic_DNA"/>
</dbReference>
<dbReference type="Proteomes" id="UP001215712">
    <property type="component" value="Unassembled WGS sequence"/>
</dbReference>
<protein>
    <submittedName>
        <fullName evidence="3">Uncharacterized protein</fullName>
    </submittedName>
</protein>